<dbReference type="WBParaSite" id="BTMF_0001726201-mRNA-1">
    <property type="protein sequence ID" value="BTMF_0001726201-mRNA-1"/>
    <property type="gene ID" value="BTMF_0001726201"/>
</dbReference>
<dbReference type="STRING" id="42155.A0A0R3RB46"/>
<protein>
    <submittedName>
        <fullName evidence="1 3">Uncharacterized protein</fullName>
    </submittedName>
</protein>
<evidence type="ECO:0000313" key="1">
    <source>
        <dbReference type="EMBL" id="VDO53091.1"/>
    </source>
</evidence>
<keyword evidence="2" id="KW-1185">Reference proteome</keyword>
<dbReference type="EMBL" id="UZAG01022269">
    <property type="protein sequence ID" value="VDO53091.1"/>
    <property type="molecule type" value="Genomic_DNA"/>
</dbReference>
<accession>A0A0R3RB46</accession>
<proteinExistence type="predicted"/>
<dbReference type="AlphaFoldDB" id="A0A0R3RB46"/>
<reference evidence="3" key="1">
    <citation type="submission" date="2017-02" db="UniProtKB">
        <authorList>
            <consortium name="WormBaseParasite"/>
        </authorList>
    </citation>
    <scope>IDENTIFICATION</scope>
</reference>
<name>A0A0R3RB46_9BILA</name>
<dbReference type="Proteomes" id="UP000280834">
    <property type="component" value="Unassembled WGS sequence"/>
</dbReference>
<sequence length="54" mass="5109">MAFVSGVGGGGGGGAGIGGIGNGLPTVTQSVATPCGIPSASLRPQVWFYLTLSS</sequence>
<reference evidence="1 2" key="2">
    <citation type="submission" date="2018-11" db="EMBL/GenBank/DDBJ databases">
        <authorList>
            <consortium name="Pathogen Informatics"/>
        </authorList>
    </citation>
    <scope>NUCLEOTIDE SEQUENCE [LARGE SCALE GENOMIC DNA]</scope>
</reference>
<evidence type="ECO:0000313" key="2">
    <source>
        <dbReference type="Proteomes" id="UP000280834"/>
    </source>
</evidence>
<gene>
    <name evidence="1" type="ORF">BTMF_LOCUS15232</name>
</gene>
<organism evidence="3">
    <name type="scientific">Brugia timori</name>
    <dbReference type="NCBI Taxonomy" id="42155"/>
    <lineage>
        <taxon>Eukaryota</taxon>
        <taxon>Metazoa</taxon>
        <taxon>Ecdysozoa</taxon>
        <taxon>Nematoda</taxon>
        <taxon>Chromadorea</taxon>
        <taxon>Rhabditida</taxon>
        <taxon>Spirurina</taxon>
        <taxon>Spiruromorpha</taxon>
        <taxon>Filarioidea</taxon>
        <taxon>Onchocercidae</taxon>
        <taxon>Brugia</taxon>
    </lineage>
</organism>
<evidence type="ECO:0000313" key="3">
    <source>
        <dbReference type="WBParaSite" id="BTMF_0001726201-mRNA-1"/>
    </source>
</evidence>